<dbReference type="Pfam" id="PF05013">
    <property type="entry name" value="FGase"/>
    <property type="match status" value="1"/>
</dbReference>
<dbReference type="RefSeq" id="WP_377300367.1">
    <property type="nucleotide sequence ID" value="NZ_CP180191.1"/>
</dbReference>
<accession>A0ABV7H0J3</accession>
<gene>
    <name evidence="1" type="ORF">ACFOEN_00320</name>
</gene>
<evidence type="ECO:0000313" key="1">
    <source>
        <dbReference type="EMBL" id="MFC3146078.1"/>
    </source>
</evidence>
<sequence length="276" mass="31194">MIDLRTPAQPRALLLDSPHSGVHYPDDFNHVVPRQNLRDAEDTHVDALFAPWVEQGATLIAAQFPRSYLDVNRAATDIDEALIEGRWPAPIAPTRKSEMGKGLVWRCLDDGSPIYARRLRVDEVQTRIERCWQPYWDALLAHRDRLHGAHGRLFHVNCHSMPSAGGLFAHDAPGTTDLPDFVVGDRDGTTSGAEFSRFVGEWLAQRGHRVNWNAPYKGVEIVRVIGQPTRQCHSIQLEINRRLYMDEATRELSPGFEPLKTELSALCAALIEHFRL</sequence>
<dbReference type="SUPFAM" id="SSF53187">
    <property type="entry name" value="Zn-dependent exopeptidases"/>
    <property type="match status" value="1"/>
</dbReference>
<dbReference type="EMBL" id="JBHRTI010000001">
    <property type="protein sequence ID" value="MFC3146078.1"/>
    <property type="molecule type" value="Genomic_DNA"/>
</dbReference>
<comment type="caution">
    <text evidence="1">The sequence shown here is derived from an EMBL/GenBank/DDBJ whole genome shotgun (WGS) entry which is preliminary data.</text>
</comment>
<name>A0ABV7H0J3_9BURK</name>
<evidence type="ECO:0000313" key="2">
    <source>
        <dbReference type="Proteomes" id="UP001595556"/>
    </source>
</evidence>
<reference evidence="2" key="1">
    <citation type="journal article" date="2019" name="Int. J. Syst. Evol. Microbiol.">
        <title>The Global Catalogue of Microorganisms (GCM) 10K type strain sequencing project: providing services to taxonomists for standard genome sequencing and annotation.</title>
        <authorList>
            <consortium name="The Broad Institute Genomics Platform"/>
            <consortium name="The Broad Institute Genome Sequencing Center for Infectious Disease"/>
            <person name="Wu L."/>
            <person name="Ma J."/>
        </authorList>
    </citation>
    <scope>NUCLEOTIDE SEQUENCE [LARGE SCALE GENOMIC DNA]</scope>
    <source>
        <strain evidence="2">KCTC 52168</strain>
    </source>
</reference>
<dbReference type="Gene3D" id="3.40.630.40">
    <property type="entry name" value="Zn-dependent exopeptidases"/>
    <property type="match status" value="1"/>
</dbReference>
<dbReference type="InterPro" id="IPR007709">
    <property type="entry name" value="N-FG_amidohydro"/>
</dbReference>
<keyword evidence="2" id="KW-1185">Reference proteome</keyword>
<dbReference type="Proteomes" id="UP001595556">
    <property type="component" value="Unassembled WGS sequence"/>
</dbReference>
<protein>
    <submittedName>
        <fullName evidence="1">N-formylglutamate amidohydrolase</fullName>
    </submittedName>
</protein>
<proteinExistence type="predicted"/>
<organism evidence="1 2">
    <name type="scientific">Piscinibacterium candidicorallinum</name>
    <dbReference type="NCBI Taxonomy" id="1793872"/>
    <lineage>
        <taxon>Bacteria</taxon>
        <taxon>Pseudomonadati</taxon>
        <taxon>Pseudomonadota</taxon>
        <taxon>Betaproteobacteria</taxon>
        <taxon>Burkholderiales</taxon>
        <taxon>Piscinibacterium</taxon>
    </lineage>
</organism>